<dbReference type="RefSeq" id="WP_173131517.1">
    <property type="nucleotide sequence ID" value="NZ_JABRWJ010000010.1"/>
</dbReference>
<gene>
    <name evidence="6" type="primary">frdD</name>
    <name evidence="6" type="ORF">HLB44_29100</name>
</gene>
<evidence type="ECO:0000256" key="1">
    <source>
        <dbReference type="ARBA" id="ARBA00022475"/>
    </source>
</evidence>
<evidence type="ECO:0000256" key="4">
    <source>
        <dbReference type="ARBA" id="ARBA00023136"/>
    </source>
</evidence>
<dbReference type="PIRSF" id="PIRSF000179">
    <property type="entry name" value="FrdD"/>
    <property type="match status" value="1"/>
</dbReference>
<keyword evidence="2 5" id="KW-0812">Transmembrane</keyword>
<keyword evidence="7" id="KW-1185">Reference proteome</keyword>
<evidence type="ECO:0000256" key="2">
    <source>
        <dbReference type="ARBA" id="ARBA00022692"/>
    </source>
</evidence>
<dbReference type="Proteomes" id="UP000737171">
    <property type="component" value="Unassembled WGS sequence"/>
</dbReference>
<dbReference type="InterPro" id="IPR003418">
    <property type="entry name" value="Fumarate_red_D"/>
</dbReference>
<feature type="transmembrane region" description="Helical" evidence="5">
    <location>
        <begin position="97"/>
        <end position="117"/>
    </location>
</feature>
<evidence type="ECO:0000256" key="3">
    <source>
        <dbReference type="ARBA" id="ARBA00022989"/>
    </source>
</evidence>
<proteinExistence type="inferred from homology"/>
<protein>
    <submittedName>
        <fullName evidence="6">Fumarate reductase subunit FrdD</fullName>
    </submittedName>
</protein>
<comment type="caution">
    <text evidence="6">The sequence shown here is derived from an EMBL/GenBank/DDBJ whole genome shotgun (WGS) entry which is preliminary data.</text>
</comment>
<feature type="transmembrane region" description="Helical" evidence="5">
    <location>
        <begin position="12"/>
        <end position="39"/>
    </location>
</feature>
<dbReference type="HAMAP" id="MF_00709">
    <property type="entry name" value="Fumarate_red_D"/>
    <property type="match status" value="1"/>
</dbReference>
<reference evidence="6 7" key="1">
    <citation type="submission" date="2020-05" db="EMBL/GenBank/DDBJ databases">
        <title>Aquincola sp. isolate from soil.</title>
        <authorList>
            <person name="Han J."/>
            <person name="Kim D.-U."/>
        </authorList>
    </citation>
    <scope>NUCLEOTIDE SEQUENCE [LARGE SCALE GENOMIC DNA]</scope>
    <source>
        <strain evidence="6 7">S2</strain>
    </source>
</reference>
<sequence>MSKRSNAPIFWALFGAGGMLSALFGPVLVLITGVLVPLGWLLPRELMSYPRMLAFAQHWAGKGLLFALIALFAWHAAHRIFHSLHDVGIRTGVLSKLACYGGALAITLAAAAWLLAIGF</sequence>
<organism evidence="6 7">
    <name type="scientific">Pseudaquabacterium terrae</name>
    <dbReference type="NCBI Taxonomy" id="2732868"/>
    <lineage>
        <taxon>Bacteria</taxon>
        <taxon>Pseudomonadati</taxon>
        <taxon>Pseudomonadota</taxon>
        <taxon>Betaproteobacteria</taxon>
        <taxon>Burkholderiales</taxon>
        <taxon>Sphaerotilaceae</taxon>
        <taxon>Pseudaquabacterium</taxon>
    </lineage>
</organism>
<evidence type="ECO:0000313" key="6">
    <source>
        <dbReference type="EMBL" id="NRF71068.1"/>
    </source>
</evidence>
<dbReference type="InterPro" id="IPR034804">
    <property type="entry name" value="SQR/QFR_C/D"/>
</dbReference>
<keyword evidence="1" id="KW-1003">Cell membrane</keyword>
<dbReference type="SUPFAM" id="SSF81343">
    <property type="entry name" value="Fumarate reductase respiratory complex transmembrane subunits"/>
    <property type="match status" value="1"/>
</dbReference>
<dbReference type="Pfam" id="PF02313">
    <property type="entry name" value="Fumarate_red_D"/>
    <property type="match status" value="1"/>
</dbReference>
<evidence type="ECO:0000313" key="7">
    <source>
        <dbReference type="Proteomes" id="UP000737171"/>
    </source>
</evidence>
<feature type="transmembrane region" description="Helical" evidence="5">
    <location>
        <begin position="59"/>
        <end position="77"/>
    </location>
</feature>
<evidence type="ECO:0000256" key="5">
    <source>
        <dbReference type="SAM" id="Phobius"/>
    </source>
</evidence>
<dbReference type="CDD" id="cd00547">
    <property type="entry name" value="QFR_TypeD_subunitD"/>
    <property type="match status" value="1"/>
</dbReference>
<dbReference type="Gene3D" id="1.20.1300.10">
    <property type="entry name" value="Fumarate reductase/succinate dehydrogenase, transmembrane subunit"/>
    <property type="match status" value="1"/>
</dbReference>
<keyword evidence="4 5" id="KW-0472">Membrane</keyword>
<keyword evidence="3 5" id="KW-1133">Transmembrane helix</keyword>
<dbReference type="NCBIfam" id="NF003977">
    <property type="entry name" value="PRK05470.1-1"/>
    <property type="match status" value="1"/>
</dbReference>
<accession>A0ABX2ER37</accession>
<name>A0ABX2ER37_9BURK</name>
<dbReference type="EMBL" id="JABRWJ010000010">
    <property type="protein sequence ID" value="NRF71068.1"/>
    <property type="molecule type" value="Genomic_DNA"/>
</dbReference>